<proteinExistence type="predicted"/>
<reference evidence="2 3" key="1">
    <citation type="submission" date="2017-03" db="EMBL/GenBank/DDBJ databases">
        <title>Genomes of endolithic fungi from Antarctica.</title>
        <authorList>
            <person name="Coleine C."/>
            <person name="Masonjones S."/>
            <person name="Stajich J.E."/>
        </authorList>
    </citation>
    <scope>NUCLEOTIDE SEQUENCE [LARGE SCALE GENOMIC DNA]</scope>
    <source>
        <strain evidence="2 3">CCFEE 6314</strain>
    </source>
</reference>
<dbReference type="InterPro" id="IPR013149">
    <property type="entry name" value="ADH-like_C"/>
</dbReference>
<evidence type="ECO:0000313" key="2">
    <source>
        <dbReference type="EMBL" id="RVX73589.1"/>
    </source>
</evidence>
<evidence type="ECO:0000259" key="1">
    <source>
        <dbReference type="SMART" id="SM00829"/>
    </source>
</evidence>
<dbReference type="SMART" id="SM00829">
    <property type="entry name" value="PKS_ER"/>
    <property type="match status" value="1"/>
</dbReference>
<dbReference type="SUPFAM" id="SSF51735">
    <property type="entry name" value="NAD(P)-binding Rossmann-fold domains"/>
    <property type="match status" value="1"/>
</dbReference>
<dbReference type="PANTHER" id="PTHR45033:SF2">
    <property type="entry name" value="ZINC-TYPE ALCOHOL DEHYDROGENASE-LIKE PROTEIN C1773.06C"/>
    <property type="match status" value="1"/>
</dbReference>
<comment type="caution">
    <text evidence="2">The sequence shown here is derived from an EMBL/GenBank/DDBJ whole genome shotgun (WGS) entry which is preliminary data.</text>
</comment>
<dbReference type="InterPro" id="IPR011032">
    <property type="entry name" value="GroES-like_sf"/>
</dbReference>
<dbReference type="GO" id="GO:0016491">
    <property type="term" value="F:oxidoreductase activity"/>
    <property type="evidence" value="ECO:0007669"/>
    <property type="project" value="InterPro"/>
</dbReference>
<dbReference type="EMBL" id="NAJM01000007">
    <property type="protein sequence ID" value="RVX73589.1"/>
    <property type="molecule type" value="Genomic_DNA"/>
</dbReference>
<gene>
    <name evidence="2" type="ORF">B0A52_02477</name>
</gene>
<name>A0A438ND86_EXOME</name>
<organism evidence="2 3">
    <name type="scientific">Exophiala mesophila</name>
    <name type="common">Black yeast-like fungus</name>
    <dbReference type="NCBI Taxonomy" id="212818"/>
    <lineage>
        <taxon>Eukaryota</taxon>
        <taxon>Fungi</taxon>
        <taxon>Dikarya</taxon>
        <taxon>Ascomycota</taxon>
        <taxon>Pezizomycotina</taxon>
        <taxon>Eurotiomycetes</taxon>
        <taxon>Chaetothyriomycetidae</taxon>
        <taxon>Chaetothyriales</taxon>
        <taxon>Herpotrichiellaceae</taxon>
        <taxon>Exophiala</taxon>
    </lineage>
</organism>
<dbReference type="OrthoDB" id="3509362at2759"/>
<feature type="domain" description="Enoyl reductase (ER)" evidence="1">
    <location>
        <begin position="13"/>
        <end position="342"/>
    </location>
</feature>
<dbReference type="SUPFAM" id="SSF50129">
    <property type="entry name" value="GroES-like"/>
    <property type="match status" value="1"/>
</dbReference>
<dbReference type="AlphaFoldDB" id="A0A438ND86"/>
<dbReference type="InterPro" id="IPR013154">
    <property type="entry name" value="ADH-like_N"/>
</dbReference>
<dbReference type="InterPro" id="IPR036291">
    <property type="entry name" value="NAD(P)-bd_dom_sf"/>
</dbReference>
<dbReference type="Pfam" id="PF00107">
    <property type="entry name" value="ADH_zinc_N"/>
    <property type="match status" value="1"/>
</dbReference>
<dbReference type="Gene3D" id="3.90.180.10">
    <property type="entry name" value="Medium-chain alcohol dehydrogenases, catalytic domain"/>
    <property type="match status" value="1"/>
</dbReference>
<dbReference type="Gene3D" id="3.40.50.720">
    <property type="entry name" value="NAD(P)-binding Rossmann-like Domain"/>
    <property type="match status" value="1"/>
</dbReference>
<dbReference type="VEuPathDB" id="FungiDB:PV10_03026"/>
<dbReference type="InterPro" id="IPR020843">
    <property type="entry name" value="ER"/>
</dbReference>
<accession>A0A438ND86</accession>
<dbReference type="Proteomes" id="UP000288859">
    <property type="component" value="Unassembled WGS sequence"/>
</dbReference>
<sequence>MSTQTVYRFASRGSLDGLQSSQEPIPVAGKYEVLVKVRSVALNFRDIAIAKDIFPLPVKEDLIPCSDMAGEVVQVGDQVRDFSVGDRVVAPVSLVVLYGPVTDEDNSLGGSVDGVLRQYLVLPAHATVKLPPSSHSFSDWAATVTTAYTVWNAFYGGVPLKPGQTVLLLGTGGVSLTGLIFAKAAGATTIITSSSDEKLEDIKKKYGVHHTINYKKHPNWASEVKKITSGQGVDAVLEVGGVGTIEQSLDSVAWGGTISLIGFLSALAEEKMPNVTFQTLAKGAILRGILAGSKQQLEEAVKFIGTQNLPVPVDRVFPFTREGIVEAYEYVASGKHIGKVCINLD</sequence>
<protein>
    <recommendedName>
        <fullName evidence="1">Enoyl reductase (ER) domain-containing protein</fullName>
    </recommendedName>
</protein>
<dbReference type="CDD" id="cd08276">
    <property type="entry name" value="MDR7"/>
    <property type="match status" value="1"/>
</dbReference>
<dbReference type="PANTHER" id="PTHR45033">
    <property type="match status" value="1"/>
</dbReference>
<dbReference type="Pfam" id="PF08240">
    <property type="entry name" value="ADH_N"/>
    <property type="match status" value="1"/>
</dbReference>
<dbReference type="InterPro" id="IPR052711">
    <property type="entry name" value="Zinc_ADH-like"/>
</dbReference>
<evidence type="ECO:0000313" key="3">
    <source>
        <dbReference type="Proteomes" id="UP000288859"/>
    </source>
</evidence>